<feature type="compositionally biased region" description="Gly residues" evidence="1">
    <location>
        <begin position="127"/>
        <end position="142"/>
    </location>
</feature>
<gene>
    <name evidence="2" type="ORF">PCOR1329_LOCUS26433</name>
</gene>
<keyword evidence="3" id="KW-1185">Reference proteome</keyword>
<feature type="non-terminal residue" evidence="2">
    <location>
        <position position="174"/>
    </location>
</feature>
<protein>
    <recommendedName>
        <fullName evidence="4">SGNH hydrolase-type esterase domain-containing protein</fullName>
    </recommendedName>
</protein>
<comment type="caution">
    <text evidence="2">The sequence shown here is derived from an EMBL/GenBank/DDBJ whole genome shotgun (WGS) entry which is preliminary data.</text>
</comment>
<dbReference type="Gene3D" id="3.40.50.1110">
    <property type="entry name" value="SGNH hydrolase"/>
    <property type="match status" value="1"/>
</dbReference>
<evidence type="ECO:0000313" key="3">
    <source>
        <dbReference type="Proteomes" id="UP001189429"/>
    </source>
</evidence>
<dbReference type="Proteomes" id="UP001189429">
    <property type="component" value="Unassembled WGS sequence"/>
</dbReference>
<dbReference type="InterPro" id="IPR036514">
    <property type="entry name" value="SGNH_hydro_sf"/>
</dbReference>
<evidence type="ECO:0000313" key="2">
    <source>
        <dbReference type="EMBL" id="CAK0826697.1"/>
    </source>
</evidence>
<organism evidence="2 3">
    <name type="scientific">Prorocentrum cordatum</name>
    <dbReference type="NCBI Taxonomy" id="2364126"/>
    <lineage>
        <taxon>Eukaryota</taxon>
        <taxon>Sar</taxon>
        <taxon>Alveolata</taxon>
        <taxon>Dinophyceae</taxon>
        <taxon>Prorocentrales</taxon>
        <taxon>Prorocentraceae</taxon>
        <taxon>Prorocentrum</taxon>
    </lineage>
</organism>
<feature type="non-terminal residue" evidence="2">
    <location>
        <position position="1"/>
    </location>
</feature>
<dbReference type="EMBL" id="CAUYUJ010009402">
    <property type="protein sequence ID" value="CAK0826697.1"/>
    <property type="molecule type" value="Genomic_DNA"/>
</dbReference>
<sequence>AYPAQLQRLLEQSAGPGACRVRSFGLGGATAAATPGKKCYAASQRCADAVGSAAHTYVVMLGTNDAWHRSGEPERVPEGILALLELLRPAAAGARGAEDPLDIRAGAPGRQPARRGAPRAAEARVRGGPGAGGARAGRGGLPAGPRAPLAARSGAGGAGRPRGAGTLEAEEAGL</sequence>
<evidence type="ECO:0008006" key="4">
    <source>
        <dbReference type="Google" id="ProtNLM"/>
    </source>
</evidence>
<evidence type="ECO:0000256" key="1">
    <source>
        <dbReference type="SAM" id="MobiDB-lite"/>
    </source>
</evidence>
<dbReference type="SUPFAM" id="SSF52266">
    <property type="entry name" value="SGNH hydrolase"/>
    <property type="match status" value="1"/>
</dbReference>
<reference evidence="2" key="1">
    <citation type="submission" date="2023-10" db="EMBL/GenBank/DDBJ databases">
        <authorList>
            <person name="Chen Y."/>
            <person name="Shah S."/>
            <person name="Dougan E. K."/>
            <person name="Thang M."/>
            <person name="Chan C."/>
        </authorList>
    </citation>
    <scope>NUCLEOTIDE SEQUENCE [LARGE SCALE GENOMIC DNA]</scope>
</reference>
<accession>A0ABN9S4I2</accession>
<name>A0ABN9S4I2_9DINO</name>
<proteinExistence type="predicted"/>
<feature type="region of interest" description="Disordered" evidence="1">
    <location>
        <begin position="94"/>
        <end position="174"/>
    </location>
</feature>
<feature type="compositionally biased region" description="Low complexity" evidence="1">
    <location>
        <begin position="143"/>
        <end position="153"/>
    </location>
</feature>